<feature type="compositionally biased region" description="Basic and acidic residues" evidence="9">
    <location>
        <begin position="11"/>
        <end position="24"/>
    </location>
</feature>
<feature type="region of interest" description="Disordered" evidence="9">
    <location>
        <begin position="362"/>
        <end position="413"/>
    </location>
</feature>
<organism evidence="11 12">
    <name type="scientific">Cyanidium caldarium</name>
    <name type="common">Red alga</name>
    <dbReference type="NCBI Taxonomy" id="2771"/>
    <lineage>
        <taxon>Eukaryota</taxon>
        <taxon>Rhodophyta</taxon>
        <taxon>Bangiophyceae</taxon>
        <taxon>Cyanidiales</taxon>
        <taxon>Cyanidiaceae</taxon>
        <taxon>Cyanidium</taxon>
    </lineage>
</organism>
<feature type="region of interest" description="Disordered" evidence="9">
    <location>
        <begin position="206"/>
        <end position="250"/>
    </location>
</feature>
<dbReference type="Pfam" id="PF13771">
    <property type="entry name" value="zf-HC5HC2H"/>
    <property type="match status" value="1"/>
</dbReference>
<keyword evidence="5" id="KW-0863">Zinc-finger</keyword>
<feature type="region of interest" description="Disordered" evidence="9">
    <location>
        <begin position="504"/>
        <end position="566"/>
    </location>
</feature>
<comment type="caution">
    <text evidence="11">The sequence shown here is derived from an EMBL/GenBank/DDBJ whole genome shotgun (WGS) entry which is preliminary data.</text>
</comment>
<keyword evidence="8" id="KW-0539">Nucleus</keyword>
<sequence length="833" mass="92029">MRQSEQTIQPEMRERPKLRSERSSKKSTARRAAARRQIRLRTVIPVHLLADLKRDLTSCLRCRPDWQRYDENKVEDFLLQVASDFSLFATVPAEDRQRILLLGLRNVIEDNEAFMSSLNAAWHFAADAHGAAVHAVRLREWMSVCAAAERDAKQEGRAQAATTPDTAAASEDADWADTLHVLQRDGHRVTRSWKGMLCQQVVATTGHADARHRLPPSGSATRSDASGAVVNARASIPSRPTKRPPSATRQPTAFPVWLAPFAAQYLLLKVPQVPAEVLQAHLLMAMLQNDGGAPAYLPNIAIAAASRAAKRGRRDRRPPTSQTVNTEHTTATANAGGGGAYERARLARVREHVALLAALGLGNESSGRGTPSPQASSGDARSSVGIDASGSDPGSEPAEAAERNGLLSDGHDGDDRDGEFWAFLRRHTPAERLAPASMQMWVGRCAQAVATVARALTDPQHGAPAITANAGWQSRLVQRNEFATYRRRTAQVCARYVQEMNSRENRRKRRYRNVHYSDETGALPDNASDTEDTPQMSTSAEPPPKRRPALTSTATAAQPRFDAHTGIISDGTEESYLWTDDDYRNFFAAWQRYGNDVYANRRIAQAMNRRHAARPAPARSIRSRISPATARPRRPRPSAVPLIHPSHVAYQKRLHRGWLEQVARNETLPLSELIPRGTHATCYLCGDGAESETAPTAALMGPFWELDWQRPREPAWVHRACLLWAPEVFETCEGTMMNVGRAVRRARHIRCAHCRRVGAATGCYIDACRKSYHAPECARHAGCSLDERGFRLLCATHARMHERATSGGCRGFWAQVHAQDAAQHLVFTADADE</sequence>
<name>A0AAV9IWK6_CYACA</name>
<evidence type="ECO:0000256" key="9">
    <source>
        <dbReference type="SAM" id="MobiDB-lite"/>
    </source>
</evidence>
<evidence type="ECO:0000256" key="8">
    <source>
        <dbReference type="ARBA" id="ARBA00023242"/>
    </source>
</evidence>
<dbReference type="PROSITE" id="PS51805">
    <property type="entry name" value="EPHD"/>
    <property type="match status" value="1"/>
</dbReference>
<keyword evidence="3" id="KW-0677">Repeat</keyword>
<dbReference type="GO" id="GO:0005634">
    <property type="term" value="C:nucleus"/>
    <property type="evidence" value="ECO:0007669"/>
    <property type="project" value="UniProtKB-SubCell"/>
</dbReference>
<feature type="compositionally biased region" description="Polar residues" evidence="9">
    <location>
        <begin position="363"/>
        <end position="380"/>
    </location>
</feature>
<evidence type="ECO:0000313" key="12">
    <source>
        <dbReference type="Proteomes" id="UP001301350"/>
    </source>
</evidence>
<feature type="compositionally biased region" description="Polar residues" evidence="9">
    <location>
        <begin position="319"/>
        <end position="328"/>
    </location>
</feature>
<feature type="region of interest" description="Disordered" evidence="9">
    <location>
        <begin position="308"/>
        <end position="339"/>
    </location>
</feature>
<comment type="subcellular location">
    <subcellularLocation>
        <location evidence="1">Nucleus</location>
    </subcellularLocation>
</comment>
<gene>
    <name evidence="11" type="ORF">CDCA_CDCA09G2672</name>
</gene>
<protein>
    <recommendedName>
        <fullName evidence="10">PHD-type domain-containing protein</fullName>
    </recommendedName>
</protein>
<dbReference type="AlphaFoldDB" id="A0AAV9IWK6"/>
<reference evidence="11 12" key="1">
    <citation type="submission" date="2022-07" db="EMBL/GenBank/DDBJ databases">
        <title>Genome-wide signatures of adaptation to extreme environments.</title>
        <authorList>
            <person name="Cho C.H."/>
            <person name="Yoon H.S."/>
        </authorList>
    </citation>
    <scope>NUCLEOTIDE SEQUENCE [LARGE SCALE GENOMIC DNA]</scope>
    <source>
        <strain evidence="11 12">DBV 063 E5</strain>
    </source>
</reference>
<feature type="domain" description="PHD-type" evidence="10">
    <location>
        <begin position="679"/>
        <end position="798"/>
    </location>
</feature>
<dbReference type="GO" id="GO:0000724">
    <property type="term" value="P:double-strand break repair via homologous recombination"/>
    <property type="evidence" value="ECO:0007669"/>
    <property type="project" value="TreeGrafter"/>
</dbReference>
<evidence type="ECO:0000256" key="6">
    <source>
        <dbReference type="ARBA" id="ARBA00022833"/>
    </source>
</evidence>
<keyword evidence="2" id="KW-0479">Metal-binding</keyword>
<dbReference type="Gene3D" id="3.30.40.10">
    <property type="entry name" value="Zinc/RING finger domain, C3HC4 (zinc finger)"/>
    <property type="match status" value="1"/>
</dbReference>
<dbReference type="Proteomes" id="UP001301350">
    <property type="component" value="Unassembled WGS sequence"/>
</dbReference>
<proteinExistence type="predicted"/>
<evidence type="ECO:0000256" key="5">
    <source>
        <dbReference type="ARBA" id="ARBA00022771"/>
    </source>
</evidence>
<evidence type="ECO:0000256" key="1">
    <source>
        <dbReference type="ARBA" id="ARBA00004123"/>
    </source>
</evidence>
<dbReference type="PANTHER" id="PTHR13763">
    <property type="entry name" value="BREAST CANCER TYPE 1 SUSCEPTIBILITY PROTEIN BRCA1"/>
    <property type="match status" value="1"/>
</dbReference>
<accession>A0AAV9IWK6</accession>
<keyword evidence="4" id="KW-0227">DNA damage</keyword>
<evidence type="ECO:0000256" key="7">
    <source>
        <dbReference type="ARBA" id="ARBA00023204"/>
    </source>
</evidence>
<evidence type="ECO:0000259" key="10">
    <source>
        <dbReference type="PROSITE" id="PS51805"/>
    </source>
</evidence>
<dbReference type="GO" id="GO:0004842">
    <property type="term" value="F:ubiquitin-protein transferase activity"/>
    <property type="evidence" value="ECO:0007669"/>
    <property type="project" value="TreeGrafter"/>
</dbReference>
<dbReference type="InterPro" id="IPR034732">
    <property type="entry name" value="EPHD"/>
</dbReference>
<dbReference type="EMBL" id="JANCYW010000009">
    <property type="protein sequence ID" value="KAK4536647.1"/>
    <property type="molecule type" value="Genomic_DNA"/>
</dbReference>
<feature type="region of interest" description="Disordered" evidence="9">
    <location>
        <begin position="1"/>
        <end position="31"/>
    </location>
</feature>
<evidence type="ECO:0000256" key="2">
    <source>
        <dbReference type="ARBA" id="ARBA00022723"/>
    </source>
</evidence>
<dbReference type="GO" id="GO:0045944">
    <property type="term" value="P:positive regulation of transcription by RNA polymerase II"/>
    <property type="evidence" value="ECO:0007669"/>
    <property type="project" value="TreeGrafter"/>
</dbReference>
<evidence type="ECO:0000256" key="4">
    <source>
        <dbReference type="ARBA" id="ARBA00022763"/>
    </source>
</evidence>
<keyword evidence="6" id="KW-0862">Zinc</keyword>
<dbReference type="GO" id="GO:0008270">
    <property type="term" value="F:zinc ion binding"/>
    <property type="evidence" value="ECO:0007669"/>
    <property type="project" value="UniProtKB-KW"/>
</dbReference>
<dbReference type="InterPro" id="IPR013083">
    <property type="entry name" value="Znf_RING/FYVE/PHD"/>
</dbReference>
<dbReference type="InterPro" id="IPR031099">
    <property type="entry name" value="BRCA1-associated"/>
</dbReference>
<keyword evidence="7" id="KW-0234">DNA repair</keyword>
<evidence type="ECO:0000256" key="3">
    <source>
        <dbReference type="ARBA" id="ARBA00022737"/>
    </source>
</evidence>
<evidence type="ECO:0000313" key="11">
    <source>
        <dbReference type="EMBL" id="KAK4536647.1"/>
    </source>
</evidence>
<dbReference type="PANTHER" id="PTHR13763:SF0">
    <property type="entry name" value="BREAST CANCER TYPE 1 SUSCEPTIBILITY PROTEIN"/>
    <property type="match status" value="1"/>
</dbReference>
<keyword evidence="12" id="KW-1185">Reference proteome</keyword>